<evidence type="ECO:0000256" key="15">
    <source>
        <dbReference type="SAM" id="MobiDB-lite"/>
    </source>
</evidence>
<comment type="similarity">
    <text evidence="2 14">Belongs to the class-I aminoacyl-tRNA synthetase family.</text>
</comment>
<dbReference type="Gene3D" id="2.20.28.20">
    <property type="entry name" value="Methionyl-tRNA synthetase, Zn-domain"/>
    <property type="match status" value="1"/>
</dbReference>
<dbReference type="Pfam" id="PF00043">
    <property type="entry name" value="GST_C"/>
    <property type="match status" value="1"/>
</dbReference>
<reference evidence="19" key="1">
    <citation type="submission" date="2021-10" db="EMBL/GenBank/DDBJ databases">
        <title>Tropical sea cucumber genome reveals ecological adaptation and Cuvierian tubules defense mechanism.</title>
        <authorList>
            <person name="Chen T."/>
        </authorList>
    </citation>
    <scope>NUCLEOTIDE SEQUENCE</scope>
    <source>
        <strain evidence="19">Nanhai2018</strain>
        <tissue evidence="19">Muscle</tissue>
    </source>
</reference>
<dbReference type="Gene3D" id="3.40.50.620">
    <property type="entry name" value="HUPs"/>
    <property type="match status" value="1"/>
</dbReference>
<evidence type="ECO:0000256" key="13">
    <source>
        <dbReference type="ARBA" id="ARBA00047364"/>
    </source>
</evidence>
<dbReference type="Proteomes" id="UP001152320">
    <property type="component" value="Chromosome 9"/>
</dbReference>
<evidence type="ECO:0000256" key="2">
    <source>
        <dbReference type="ARBA" id="ARBA00005594"/>
    </source>
</evidence>
<dbReference type="EC" id="6.1.1.10" evidence="3"/>
<dbReference type="InterPro" id="IPR009068">
    <property type="entry name" value="uS15_NS1_RNA-bd_sf"/>
</dbReference>
<proteinExistence type="inferred from homology"/>
<dbReference type="InterPro" id="IPR004045">
    <property type="entry name" value="Glutathione_S-Trfase_N"/>
</dbReference>
<dbReference type="Pfam" id="PF19303">
    <property type="entry name" value="Anticodon_3"/>
    <property type="match status" value="2"/>
</dbReference>
<evidence type="ECO:0000256" key="12">
    <source>
        <dbReference type="ARBA" id="ARBA00030904"/>
    </source>
</evidence>
<evidence type="ECO:0000256" key="7">
    <source>
        <dbReference type="ARBA" id="ARBA00022741"/>
    </source>
</evidence>
<evidence type="ECO:0000256" key="9">
    <source>
        <dbReference type="ARBA" id="ARBA00022884"/>
    </source>
</evidence>
<dbReference type="InterPro" id="IPR036282">
    <property type="entry name" value="Glutathione-S-Trfase_C_sf"/>
</dbReference>
<dbReference type="GO" id="GO:0017101">
    <property type="term" value="C:aminoacyl-tRNA synthetase multienzyme complex"/>
    <property type="evidence" value="ECO:0007669"/>
    <property type="project" value="TreeGrafter"/>
</dbReference>
<feature type="domain" description="GST C-terminal" evidence="17">
    <location>
        <begin position="73"/>
        <end position="204"/>
    </location>
</feature>
<dbReference type="CDD" id="cd01200">
    <property type="entry name" value="WHEPGMRS_RNA"/>
    <property type="match status" value="1"/>
</dbReference>
<feature type="region of interest" description="Disordered" evidence="15">
    <location>
        <begin position="203"/>
        <end position="227"/>
    </location>
</feature>
<dbReference type="FunFam" id="2.20.28.20:FF:000001">
    <property type="entry name" value="Methionine--tRNA ligase"/>
    <property type="match status" value="1"/>
</dbReference>
<evidence type="ECO:0000256" key="6">
    <source>
        <dbReference type="ARBA" id="ARBA00022598"/>
    </source>
</evidence>
<evidence type="ECO:0000313" key="20">
    <source>
        <dbReference type="Proteomes" id="UP001152320"/>
    </source>
</evidence>
<keyword evidence="11 14" id="KW-0030">Aminoacyl-tRNA synthetase</keyword>
<accession>A0A9Q1C095</accession>
<name>A0A9Q1C095_HOLLE</name>
<dbReference type="GO" id="GO:0003723">
    <property type="term" value="F:RNA binding"/>
    <property type="evidence" value="ECO:0007669"/>
    <property type="project" value="UniProtKB-KW"/>
</dbReference>
<keyword evidence="10 14" id="KW-0648">Protein biosynthesis</keyword>
<keyword evidence="8 14" id="KW-0067">ATP-binding</keyword>
<dbReference type="InterPro" id="IPR033911">
    <property type="entry name" value="MetRS_core"/>
</dbReference>
<dbReference type="SMART" id="SM00991">
    <property type="entry name" value="WHEP-TRS"/>
    <property type="match status" value="1"/>
</dbReference>
<dbReference type="PROSITE" id="PS50405">
    <property type="entry name" value="GST_CTER"/>
    <property type="match status" value="1"/>
</dbReference>
<evidence type="ECO:0000256" key="5">
    <source>
        <dbReference type="ARBA" id="ARBA00022490"/>
    </source>
</evidence>
<dbReference type="SUPFAM" id="SSF47616">
    <property type="entry name" value="GST C-terminal domain-like"/>
    <property type="match status" value="1"/>
</dbReference>
<protein>
    <recommendedName>
        <fullName evidence="4">Methionine--tRNA ligase, cytoplasmic</fullName>
        <ecNumber evidence="3">6.1.1.10</ecNumber>
    </recommendedName>
    <alternativeName>
        <fullName evidence="12">Methionyl-tRNA synthetase</fullName>
    </alternativeName>
</protein>
<dbReference type="AlphaFoldDB" id="A0A9Q1C095"/>
<evidence type="ECO:0000259" key="17">
    <source>
        <dbReference type="PROSITE" id="PS50405"/>
    </source>
</evidence>
<dbReference type="InterPro" id="IPR041598">
    <property type="entry name" value="MARS_N"/>
</dbReference>
<feature type="domain" description="GST N-terminal" evidence="16">
    <location>
        <begin position="1"/>
        <end position="75"/>
    </location>
</feature>
<sequence length="946" mass="106369">MKLFTDEGNQHTLKTLIASKLSGISVELSHVDSTEIVVPFLRRSVLPVLQTDDGNHLFSANAIVRYLLSQSGKDSDDIRVTSWLEWESTELQSVLSSHLPVLYGGGKADVQNLQPCLKKVEDTLSGTQFLVQDKLTAADICVFGALYPLYAINPSCFEKHSKLSSWFTKLSSDPAFDTSVTSITKGKGSSSLKASILAQPVVNPLPSRKSSSKQPEEPSAEEEVAEEFSFEEVRAAQETFQSGKKNAPKPQERHHPILPKKGRKNVLITSALPYVNNIPHLGNIVGCVLSADVFSRFCRLRNYNVLYICGTDEYGTATETKALEEGLTPQEICDKYFKLHDQVYRWFNIGFDFFGRTTTKKQTEIAQDIFWRLHKADHLLPETVEQLKCETCNRYLADRFVEGTCPLCNYDDARGDQCDKCGKLINATELKNPRCKVCNNTPVVKSSDHLFLNLPKLEAQLQNFLDESTAKGDWTSNAKLITSSWIRDGLKPRCITRDLQWGTPVPLEPYTSKVFYVWFDAPIGYPSITANYTSQWEKWWKNPDEVQLYNFMAKDNVPFHSVVFPCSLLGADDNWTLVNHLIATEYLNYEDSKFSKSRGIGVFGHHAAETGIPSDIWRFYLLYIRPESQDSSFNWSDFMLKNNSELLNNLGNFINRGLMFLEKNFGGVVQEMNLKPEDGQLLAAVNQELKQYVSLLEKVKIRDALRHILNISRFGNQHIQATKPWVLVKGSEKEKKSNDFPPACTCERHIPKLLSRKVNASSFVNRRRAGTVTSLCVNISCLLSVMLYPYLPDTSRIIQEQLNAPSDVNVLTGDFFCYLEAGHKIGVPKPLFAKIEQGQVDELKKRFSGTQKENDSSAPPKEPAKPSPPAQADPDPTASPEDIKRLTGEVTKQGDLVRKLKTEKAEKSTIDAEVKKLLALKKELALASGEKPEEGKKGKSKKEKKK</sequence>
<dbReference type="Gene3D" id="1.10.287.10">
    <property type="entry name" value="S15/NS1, RNA-binding"/>
    <property type="match status" value="1"/>
</dbReference>
<dbReference type="NCBIfam" id="TIGR00398">
    <property type="entry name" value="metG"/>
    <property type="match status" value="1"/>
</dbReference>
<dbReference type="Gene3D" id="1.10.730.10">
    <property type="entry name" value="Isoleucyl-tRNA Synthetase, Domain 1"/>
    <property type="match status" value="1"/>
</dbReference>
<feature type="domain" description="WHEP-TRS" evidence="18">
    <location>
        <begin position="882"/>
        <end position="938"/>
    </location>
</feature>
<evidence type="ECO:0000313" key="19">
    <source>
        <dbReference type="EMBL" id="KAJ8036040.1"/>
    </source>
</evidence>
<evidence type="ECO:0000256" key="4">
    <source>
        <dbReference type="ARBA" id="ARBA00018335"/>
    </source>
</evidence>
<dbReference type="Gene3D" id="1.20.1050.10">
    <property type="match status" value="1"/>
</dbReference>
<evidence type="ECO:0000259" key="18">
    <source>
        <dbReference type="PROSITE" id="PS51185"/>
    </source>
</evidence>
<evidence type="ECO:0000256" key="3">
    <source>
        <dbReference type="ARBA" id="ARBA00012838"/>
    </source>
</evidence>
<evidence type="ECO:0000256" key="10">
    <source>
        <dbReference type="ARBA" id="ARBA00022917"/>
    </source>
</evidence>
<dbReference type="PROSITE" id="PS50404">
    <property type="entry name" value="GST_NTER"/>
    <property type="match status" value="1"/>
</dbReference>
<keyword evidence="7 14" id="KW-0547">Nucleotide-binding</keyword>
<keyword evidence="5" id="KW-0963">Cytoplasm</keyword>
<dbReference type="PROSITE" id="PS00178">
    <property type="entry name" value="AA_TRNA_LIGASE_I"/>
    <property type="match status" value="1"/>
</dbReference>
<dbReference type="Pfam" id="PF09334">
    <property type="entry name" value="tRNA-synt_1g"/>
    <property type="match status" value="1"/>
</dbReference>
<evidence type="ECO:0000256" key="14">
    <source>
        <dbReference type="RuleBase" id="RU363039"/>
    </source>
</evidence>
<evidence type="ECO:0000256" key="11">
    <source>
        <dbReference type="ARBA" id="ARBA00023146"/>
    </source>
</evidence>
<dbReference type="Pfam" id="PF18485">
    <property type="entry name" value="GST_N_5"/>
    <property type="match status" value="1"/>
</dbReference>
<dbReference type="EMBL" id="JAIZAY010000009">
    <property type="protein sequence ID" value="KAJ8036040.1"/>
    <property type="molecule type" value="Genomic_DNA"/>
</dbReference>
<dbReference type="Pfam" id="PF00458">
    <property type="entry name" value="WHEP-TRS"/>
    <property type="match status" value="1"/>
</dbReference>
<dbReference type="PROSITE" id="PS00762">
    <property type="entry name" value="WHEP_TRS_1"/>
    <property type="match status" value="1"/>
</dbReference>
<dbReference type="InterPro" id="IPR041872">
    <property type="entry name" value="Anticodon_Met"/>
</dbReference>
<keyword evidence="9" id="KW-0694">RNA-binding</keyword>
<dbReference type="PRINTS" id="PR01041">
    <property type="entry name" value="TRNASYNTHMET"/>
</dbReference>
<evidence type="ECO:0000256" key="1">
    <source>
        <dbReference type="ARBA" id="ARBA00004496"/>
    </source>
</evidence>
<feature type="compositionally biased region" description="Basic and acidic residues" evidence="15">
    <location>
        <begin position="924"/>
        <end position="937"/>
    </location>
</feature>
<feature type="region of interest" description="Disordered" evidence="15">
    <location>
        <begin position="924"/>
        <end position="946"/>
    </location>
</feature>
<dbReference type="InterPro" id="IPR014758">
    <property type="entry name" value="Met-tRNA_synth"/>
</dbReference>
<dbReference type="CDD" id="cd07957">
    <property type="entry name" value="Anticodon_Ia_Met"/>
    <property type="match status" value="1"/>
</dbReference>
<dbReference type="GO" id="GO:0005829">
    <property type="term" value="C:cytosol"/>
    <property type="evidence" value="ECO:0007669"/>
    <property type="project" value="TreeGrafter"/>
</dbReference>
<dbReference type="InterPro" id="IPR000738">
    <property type="entry name" value="WHEP-TRS_dom"/>
</dbReference>
<dbReference type="InterPro" id="IPR009080">
    <property type="entry name" value="tRNAsynth_Ia_anticodon-bd"/>
</dbReference>
<evidence type="ECO:0000259" key="16">
    <source>
        <dbReference type="PROSITE" id="PS50404"/>
    </source>
</evidence>
<dbReference type="InterPro" id="IPR004046">
    <property type="entry name" value="GST_C"/>
</dbReference>
<dbReference type="Gene3D" id="3.40.30.10">
    <property type="entry name" value="Glutaredoxin"/>
    <property type="match status" value="1"/>
</dbReference>
<dbReference type="PROSITE" id="PS51185">
    <property type="entry name" value="WHEP_TRS_2"/>
    <property type="match status" value="1"/>
</dbReference>
<dbReference type="InterPro" id="IPR001412">
    <property type="entry name" value="aa-tRNA-synth_I_CS"/>
</dbReference>
<dbReference type="CDD" id="cd00814">
    <property type="entry name" value="MetRS_core"/>
    <property type="match status" value="1"/>
</dbReference>
<dbReference type="SUPFAM" id="SSF52833">
    <property type="entry name" value="Thioredoxin-like"/>
    <property type="match status" value="1"/>
</dbReference>
<dbReference type="InterPro" id="IPR010987">
    <property type="entry name" value="Glutathione-S-Trfase_C-like"/>
</dbReference>
<comment type="subcellular location">
    <subcellularLocation>
        <location evidence="1">Cytoplasm</location>
    </subcellularLocation>
</comment>
<dbReference type="InterPro" id="IPR015413">
    <property type="entry name" value="Methionyl/Leucyl_tRNA_Synth"/>
</dbReference>
<dbReference type="SUPFAM" id="SSF47060">
    <property type="entry name" value="S15/NS1 RNA-binding domain"/>
    <property type="match status" value="1"/>
</dbReference>
<dbReference type="PANTHER" id="PTHR45765:SF1">
    <property type="entry name" value="METHIONINE--TRNA LIGASE, CYTOPLASMIC"/>
    <property type="match status" value="1"/>
</dbReference>
<dbReference type="GO" id="GO:0004825">
    <property type="term" value="F:methionine-tRNA ligase activity"/>
    <property type="evidence" value="ECO:0007669"/>
    <property type="project" value="UniProtKB-EC"/>
</dbReference>
<feature type="region of interest" description="Disordered" evidence="15">
    <location>
        <begin position="847"/>
        <end position="893"/>
    </location>
</feature>
<dbReference type="InterPro" id="IPR014729">
    <property type="entry name" value="Rossmann-like_a/b/a_fold"/>
</dbReference>
<dbReference type="OrthoDB" id="5844513at2759"/>
<dbReference type="SUPFAM" id="SSF47323">
    <property type="entry name" value="Anticodon-binding domain of a subclass of class I aminoacyl-tRNA synthetases"/>
    <property type="match status" value="2"/>
</dbReference>
<dbReference type="GO" id="GO:0006431">
    <property type="term" value="P:methionyl-tRNA aminoacylation"/>
    <property type="evidence" value="ECO:0007669"/>
    <property type="project" value="InterPro"/>
</dbReference>
<dbReference type="InterPro" id="IPR023458">
    <property type="entry name" value="Met-tRNA_ligase_1"/>
</dbReference>
<gene>
    <name evidence="19" type="ORF">HOLleu_19900</name>
</gene>
<keyword evidence="6 14" id="KW-0436">Ligase</keyword>
<comment type="catalytic activity">
    <reaction evidence="13">
        <text>tRNA(Met) + L-methionine + ATP = L-methionyl-tRNA(Met) + AMP + diphosphate</text>
        <dbReference type="Rhea" id="RHEA:13481"/>
        <dbReference type="Rhea" id="RHEA-COMP:9667"/>
        <dbReference type="Rhea" id="RHEA-COMP:9698"/>
        <dbReference type="ChEBI" id="CHEBI:30616"/>
        <dbReference type="ChEBI" id="CHEBI:33019"/>
        <dbReference type="ChEBI" id="CHEBI:57844"/>
        <dbReference type="ChEBI" id="CHEBI:78442"/>
        <dbReference type="ChEBI" id="CHEBI:78530"/>
        <dbReference type="ChEBI" id="CHEBI:456215"/>
        <dbReference type="EC" id="6.1.1.10"/>
    </reaction>
</comment>
<dbReference type="InterPro" id="IPR036249">
    <property type="entry name" value="Thioredoxin-like_sf"/>
</dbReference>
<dbReference type="PANTHER" id="PTHR45765">
    <property type="entry name" value="METHIONINE--TRNA LIGASE"/>
    <property type="match status" value="1"/>
</dbReference>
<organism evidence="19 20">
    <name type="scientific">Holothuria leucospilota</name>
    <name type="common">Black long sea cucumber</name>
    <name type="synonym">Mertensiothuria leucospilota</name>
    <dbReference type="NCBI Taxonomy" id="206669"/>
    <lineage>
        <taxon>Eukaryota</taxon>
        <taxon>Metazoa</taxon>
        <taxon>Echinodermata</taxon>
        <taxon>Eleutherozoa</taxon>
        <taxon>Echinozoa</taxon>
        <taxon>Holothuroidea</taxon>
        <taxon>Aspidochirotacea</taxon>
        <taxon>Aspidochirotida</taxon>
        <taxon>Holothuriidae</taxon>
        <taxon>Holothuria</taxon>
    </lineage>
</organism>
<evidence type="ECO:0000256" key="8">
    <source>
        <dbReference type="ARBA" id="ARBA00022840"/>
    </source>
</evidence>
<dbReference type="SUPFAM" id="SSF52374">
    <property type="entry name" value="Nucleotidylyl transferase"/>
    <property type="match status" value="1"/>
</dbReference>
<dbReference type="GO" id="GO:0005524">
    <property type="term" value="F:ATP binding"/>
    <property type="evidence" value="ECO:0007669"/>
    <property type="project" value="UniProtKB-KW"/>
</dbReference>
<keyword evidence="20" id="KW-1185">Reference proteome</keyword>
<dbReference type="HAMAP" id="MF_00098">
    <property type="entry name" value="Met_tRNA_synth_type1"/>
    <property type="match status" value="1"/>
</dbReference>
<feature type="compositionally biased region" description="Acidic residues" evidence="15">
    <location>
        <begin position="218"/>
        <end position="227"/>
    </location>
</feature>
<dbReference type="SUPFAM" id="SSF57770">
    <property type="entry name" value="Methionyl-tRNA synthetase (MetRS), Zn-domain"/>
    <property type="match status" value="1"/>
</dbReference>
<feature type="region of interest" description="Disordered" evidence="15">
    <location>
        <begin position="239"/>
        <end position="258"/>
    </location>
</feature>
<comment type="caution">
    <text evidence="19">The sequence shown here is derived from an EMBL/GenBank/DDBJ whole genome shotgun (WGS) entry which is preliminary data.</text>
</comment>
<dbReference type="InterPro" id="IPR029038">
    <property type="entry name" value="MetRS_Zn"/>
</dbReference>